<protein>
    <recommendedName>
        <fullName evidence="2">HTH LytTR-type domain-containing protein</fullName>
    </recommendedName>
</protein>
<dbReference type="Gene3D" id="2.40.50.1020">
    <property type="entry name" value="LytTr DNA-binding domain"/>
    <property type="match status" value="1"/>
</dbReference>
<keyword evidence="4" id="KW-1185">Reference proteome</keyword>
<name>A0A840EA81_9BACT</name>
<feature type="transmembrane region" description="Helical" evidence="1">
    <location>
        <begin position="112"/>
        <end position="134"/>
    </location>
</feature>
<dbReference type="AlphaFoldDB" id="A0A840EA81"/>
<feature type="transmembrane region" description="Helical" evidence="1">
    <location>
        <begin position="20"/>
        <end position="38"/>
    </location>
</feature>
<feature type="transmembrane region" description="Helical" evidence="1">
    <location>
        <begin position="81"/>
        <end position="100"/>
    </location>
</feature>
<gene>
    <name evidence="3" type="ORF">GGR28_003267</name>
</gene>
<dbReference type="Proteomes" id="UP000576209">
    <property type="component" value="Unassembled WGS sequence"/>
</dbReference>
<organism evidence="3 4">
    <name type="scientific">Neolewinella aquimaris</name>
    <dbReference type="NCBI Taxonomy" id="1835722"/>
    <lineage>
        <taxon>Bacteria</taxon>
        <taxon>Pseudomonadati</taxon>
        <taxon>Bacteroidota</taxon>
        <taxon>Saprospiria</taxon>
        <taxon>Saprospirales</taxon>
        <taxon>Lewinellaceae</taxon>
        <taxon>Neolewinella</taxon>
    </lineage>
</organism>
<sequence>MQRRNPFRRPFPDRTFGRSVVLGHVRTAAFVFVALLFLFPVPRALAYGLVTFAIAVTYSYLTERLGVQRTGRQWTMARWTLDQAVLLLLVSAACFLLYNYTVGWTVLNLRVFLYISLPTVLVGLLPIVFSGVAVQLRAEGENQRLAVGLQPYLLRKAPPSTDEAIHLGGVAGAEVVPQSIAYGTAISAKATRIYTDTGEQNLPLTLVEVVDLLASYGLVQCHIRYLVNPAKAGAVAADAQGVWIHFSGLDAAVPVGRTYLGNLKA</sequence>
<dbReference type="GO" id="GO:0003677">
    <property type="term" value="F:DNA binding"/>
    <property type="evidence" value="ECO:0007669"/>
    <property type="project" value="InterPro"/>
</dbReference>
<comment type="caution">
    <text evidence="3">The sequence shown here is derived from an EMBL/GenBank/DDBJ whole genome shotgun (WGS) entry which is preliminary data.</text>
</comment>
<evidence type="ECO:0000256" key="1">
    <source>
        <dbReference type="SAM" id="Phobius"/>
    </source>
</evidence>
<keyword evidence="1" id="KW-0812">Transmembrane</keyword>
<dbReference type="EMBL" id="JACIFF010000009">
    <property type="protein sequence ID" value="MBB4080632.1"/>
    <property type="molecule type" value="Genomic_DNA"/>
</dbReference>
<feature type="transmembrane region" description="Helical" evidence="1">
    <location>
        <begin position="44"/>
        <end position="61"/>
    </location>
</feature>
<evidence type="ECO:0000313" key="3">
    <source>
        <dbReference type="EMBL" id="MBB4080632.1"/>
    </source>
</evidence>
<accession>A0A840EA81</accession>
<evidence type="ECO:0000313" key="4">
    <source>
        <dbReference type="Proteomes" id="UP000576209"/>
    </source>
</evidence>
<keyword evidence="1" id="KW-0472">Membrane</keyword>
<keyword evidence="1" id="KW-1133">Transmembrane helix</keyword>
<reference evidence="3 4" key="1">
    <citation type="submission" date="2020-08" db="EMBL/GenBank/DDBJ databases">
        <title>Genomic Encyclopedia of Type Strains, Phase IV (KMG-IV): sequencing the most valuable type-strain genomes for metagenomic binning, comparative biology and taxonomic classification.</title>
        <authorList>
            <person name="Goeker M."/>
        </authorList>
    </citation>
    <scope>NUCLEOTIDE SEQUENCE [LARGE SCALE GENOMIC DNA]</scope>
    <source>
        <strain evidence="3 4">DSM 105137</strain>
    </source>
</reference>
<proteinExistence type="predicted"/>
<dbReference type="RefSeq" id="WP_183496862.1">
    <property type="nucleotide sequence ID" value="NZ_JACIFF010000009.1"/>
</dbReference>
<feature type="domain" description="HTH LytTR-type" evidence="2">
    <location>
        <begin position="187"/>
        <end position="265"/>
    </location>
</feature>
<dbReference type="PROSITE" id="PS50930">
    <property type="entry name" value="HTH_LYTTR"/>
    <property type="match status" value="1"/>
</dbReference>
<dbReference type="InterPro" id="IPR007492">
    <property type="entry name" value="LytTR_DNA-bd_dom"/>
</dbReference>
<evidence type="ECO:0000259" key="2">
    <source>
        <dbReference type="PROSITE" id="PS50930"/>
    </source>
</evidence>
<dbReference type="Pfam" id="PF04397">
    <property type="entry name" value="LytTR"/>
    <property type="match status" value="1"/>
</dbReference>